<dbReference type="Pfam" id="PF07456">
    <property type="entry name" value="Hpre_diP_synt_I"/>
    <property type="match status" value="1"/>
</dbReference>
<dbReference type="EMBL" id="UOFS01000012">
    <property type="protein sequence ID" value="VAW92408.1"/>
    <property type="molecule type" value="Genomic_DNA"/>
</dbReference>
<protein>
    <submittedName>
        <fullName evidence="2">Heptaprenyl diphosphate synthase component I</fullName>
        <ecNumber evidence="2">2.5.1.30</ecNumber>
    </submittedName>
</protein>
<feature type="transmembrane region" description="Helical" evidence="1">
    <location>
        <begin position="41"/>
        <end position="61"/>
    </location>
</feature>
<keyword evidence="1" id="KW-0472">Membrane</keyword>
<feature type="transmembrane region" description="Helical" evidence="1">
    <location>
        <begin position="107"/>
        <end position="129"/>
    </location>
</feature>
<keyword evidence="2" id="KW-0808">Transferase</keyword>
<dbReference type="AlphaFoldDB" id="A0A3B0ZFZ0"/>
<feature type="transmembrane region" description="Helical" evidence="1">
    <location>
        <begin position="67"/>
        <end position="95"/>
    </location>
</feature>
<gene>
    <name evidence="2" type="ORF">MNBD_GAMMA22-339</name>
</gene>
<accession>A0A3B0ZFZ0</accession>
<name>A0A3B0ZFZ0_9ZZZZ</name>
<dbReference type="GO" id="GO:0000010">
    <property type="term" value="F:heptaprenyl diphosphate synthase activity"/>
    <property type="evidence" value="ECO:0007669"/>
    <property type="project" value="UniProtKB-EC"/>
</dbReference>
<organism evidence="2">
    <name type="scientific">hydrothermal vent metagenome</name>
    <dbReference type="NCBI Taxonomy" id="652676"/>
    <lineage>
        <taxon>unclassified sequences</taxon>
        <taxon>metagenomes</taxon>
        <taxon>ecological metagenomes</taxon>
    </lineage>
</organism>
<reference evidence="2" key="1">
    <citation type="submission" date="2018-06" db="EMBL/GenBank/DDBJ databases">
        <authorList>
            <person name="Zhirakovskaya E."/>
        </authorList>
    </citation>
    <scope>NUCLEOTIDE SEQUENCE</scope>
</reference>
<feature type="transmembrane region" description="Helical" evidence="1">
    <location>
        <begin position="135"/>
        <end position="156"/>
    </location>
</feature>
<dbReference type="InterPro" id="IPR014535">
    <property type="entry name" value="Hpre_diP_synt_I"/>
</dbReference>
<keyword evidence="1" id="KW-0812">Transmembrane</keyword>
<feature type="transmembrane region" description="Helical" evidence="1">
    <location>
        <begin position="12"/>
        <end position="34"/>
    </location>
</feature>
<evidence type="ECO:0000313" key="2">
    <source>
        <dbReference type="EMBL" id="VAW92408.1"/>
    </source>
</evidence>
<sequence>MNELQTSRDDYRIAWFTALAISIHILESSLPSLIPGMKLGLANIITIIVLFLYGWRMAVWVSLLRVIIGSILIGTFLSPTFMLSLSGALAAVLALTTYQLPFKLSPIGISVLAAEAHIIGQFYVAYYLFIPHDDLFTLLPILMTIALIVGSVNGIICKNILRNITKNEYS</sequence>
<dbReference type="PIRSF" id="PIRSF027391">
    <property type="entry name" value="Hpre_diP_synt_I"/>
    <property type="match status" value="1"/>
</dbReference>
<dbReference type="InterPro" id="IPR010898">
    <property type="entry name" value="Hpre_diP_synth_I"/>
</dbReference>
<evidence type="ECO:0000256" key="1">
    <source>
        <dbReference type="SAM" id="Phobius"/>
    </source>
</evidence>
<dbReference type="Gene3D" id="1.10.1760.20">
    <property type="match status" value="1"/>
</dbReference>
<proteinExistence type="predicted"/>
<keyword evidence="1" id="KW-1133">Transmembrane helix</keyword>
<dbReference type="EC" id="2.5.1.30" evidence="2"/>